<keyword evidence="4" id="KW-0732">Signal</keyword>
<evidence type="ECO:0000256" key="5">
    <source>
        <dbReference type="ARBA" id="ARBA00023088"/>
    </source>
</evidence>
<evidence type="ECO:0000256" key="7">
    <source>
        <dbReference type="SAM" id="MobiDB-lite"/>
    </source>
</evidence>
<dbReference type="Pfam" id="PF07564">
    <property type="entry name" value="DUF1542"/>
    <property type="match status" value="4"/>
</dbReference>
<keyword evidence="5" id="KW-0572">Peptidoglycan-anchor</keyword>
<evidence type="ECO:0000256" key="4">
    <source>
        <dbReference type="ARBA" id="ARBA00022729"/>
    </source>
</evidence>
<evidence type="ECO:0000256" key="2">
    <source>
        <dbReference type="ARBA" id="ARBA00022512"/>
    </source>
</evidence>
<feature type="non-terminal residue" evidence="9">
    <location>
        <position position="1"/>
    </location>
</feature>
<dbReference type="PROSITE" id="PS50847">
    <property type="entry name" value="GRAM_POS_ANCHORING"/>
    <property type="match status" value="1"/>
</dbReference>
<proteinExistence type="predicted"/>
<reference evidence="9 10" key="1">
    <citation type="submission" date="2017-11" db="EMBL/GenBank/DDBJ databases">
        <authorList>
            <person name="Founou R.C."/>
            <person name="Founou L."/>
            <person name="Allam M."/>
            <person name="Ismail A."/>
            <person name="Essack S.Y."/>
        </authorList>
    </citation>
    <scope>NUCLEOTIDE SEQUENCE [LARGE SCALE GENOMIC DNA]</scope>
    <source>
        <strain evidence="9 10">G811N2B1</strain>
    </source>
</reference>
<keyword evidence="2" id="KW-0134">Cell wall</keyword>
<organism evidence="9 10">
    <name type="scientific">Staphylococcus haemolyticus</name>
    <dbReference type="NCBI Taxonomy" id="1283"/>
    <lineage>
        <taxon>Bacteria</taxon>
        <taxon>Bacillati</taxon>
        <taxon>Bacillota</taxon>
        <taxon>Bacilli</taxon>
        <taxon>Bacillales</taxon>
        <taxon>Staphylococcaceae</taxon>
        <taxon>Staphylococcus</taxon>
    </lineage>
</organism>
<name>A0A7Z1SC21_STAHA</name>
<accession>A0A7Z1SC21</accession>
<evidence type="ECO:0000313" key="9">
    <source>
        <dbReference type="EMBL" id="PPJ73830.1"/>
    </source>
</evidence>
<feature type="region of interest" description="Disordered" evidence="7">
    <location>
        <begin position="1"/>
        <end position="25"/>
    </location>
</feature>
<protein>
    <submittedName>
        <fullName evidence="9">YSIRK signal domain/LPXTG anchor domain surface protein</fullName>
    </submittedName>
</protein>
<comment type="caution">
    <text evidence="9">The sequence shown here is derived from an EMBL/GenBank/DDBJ whole genome shotgun (WGS) entry which is preliminary data.</text>
</comment>
<feature type="coiled-coil region" evidence="6">
    <location>
        <begin position="299"/>
        <end position="333"/>
    </location>
</feature>
<dbReference type="InterPro" id="IPR011439">
    <property type="entry name" value="DUF1542"/>
</dbReference>
<dbReference type="Proteomes" id="UP000238153">
    <property type="component" value="Unassembled WGS sequence"/>
</dbReference>
<dbReference type="InterPro" id="IPR019931">
    <property type="entry name" value="LPXTG_anchor"/>
</dbReference>
<dbReference type="AlphaFoldDB" id="A0A7Z1SC21"/>
<evidence type="ECO:0000256" key="3">
    <source>
        <dbReference type="ARBA" id="ARBA00022525"/>
    </source>
</evidence>
<feature type="domain" description="Gram-positive cocci surface proteins LPxTG" evidence="8">
    <location>
        <begin position="416"/>
        <end position="451"/>
    </location>
</feature>
<comment type="subcellular location">
    <subcellularLocation>
        <location evidence="1">Secreted</location>
        <location evidence="1">Cell wall</location>
        <topology evidence="1">Peptidoglycan-anchor</topology>
    </subcellularLocation>
</comment>
<evidence type="ECO:0000313" key="10">
    <source>
        <dbReference type="Proteomes" id="UP000238153"/>
    </source>
</evidence>
<keyword evidence="6" id="KW-0175">Coiled coil</keyword>
<dbReference type="RefSeq" id="WP_142389427.1">
    <property type="nucleotide sequence ID" value="NZ_PGWX01000338.1"/>
</dbReference>
<evidence type="ECO:0000256" key="6">
    <source>
        <dbReference type="SAM" id="Coils"/>
    </source>
</evidence>
<dbReference type="EMBL" id="PGWX01000338">
    <property type="protein sequence ID" value="PPJ73830.1"/>
    <property type="molecule type" value="Genomic_DNA"/>
</dbReference>
<keyword evidence="3" id="KW-0964">Secreted</keyword>
<sequence>IDKAAEAKKAEIDQTPNATDEEKAAAKAKVDEAVTTAKNAIDQATNNDGVDTAKSNGLDSINNIQPTVVKKDEAKAAIDKAAEAKKAEIDQILNATDEEKSAAKAKVDEAVTTAKNAIDQTTNNVGVDAAKESGVESINQVQPAVVKKDQAKAEIDNVAQAKKAEIDRNSNATEEEKVAAKSKVDEAATTIKQAIDKAVNNSEVDNAIDVGKTAINNIEADNSAKSKAIKHLQELVKQQMTKIDSNHLATEEEKAKAKQMIKLLFEKAKIEIEKAKTSYEVTKIDAEYSKLITKTLPENKAKLNAKKKIEKIARQLKNKLNNMNGVSKEEKDRIKVIIEQIVKKSFKDIDLASRNNTINKIVNDVKIQFANIKINKQNNKKSLINNENASVIITTEQHKTNKAYHKVRNEKGRYQLPNTGINNDTSSPLISFTFVSGLFLILRSMRRRASK</sequence>
<gene>
    <name evidence="9" type="ORF">CV019_08745</name>
</gene>
<evidence type="ECO:0000259" key="8">
    <source>
        <dbReference type="PROSITE" id="PS50847"/>
    </source>
</evidence>
<evidence type="ECO:0000256" key="1">
    <source>
        <dbReference type="ARBA" id="ARBA00004168"/>
    </source>
</evidence>
<feature type="compositionally biased region" description="Basic and acidic residues" evidence="7">
    <location>
        <begin position="1"/>
        <end position="12"/>
    </location>
</feature>